<dbReference type="InterPro" id="IPR051159">
    <property type="entry name" value="Hexapeptide_acetyltransf"/>
</dbReference>
<evidence type="ECO:0008006" key="6">
    <source>
        <dbReference type="Google" id="ProtNLM"/>
    </source>
</evidence>
<keyword evidence="2" id="KW-0808">Transferase</keyword>
<dbReference type="RefSeq" id="WP_229705072.1">
    <property type="nucleotide sequence ID" value="NZ_BMCS01000001.1"/>
</dbReference>
<evidence type="ECO:0000256" key="3">
    <source>
        <dbReference type="SAM" id="MobiDB-lite"/>
    </source>
</evidence>
<dbReference type="SUPFAM" id="SSF51161">
    <property type="entry name" value="Trimeric LpxA-like enzymes"/>
    <property type="match status" value="1"/>
</dbReference>
<dbReference type="EMBL" id="BMCS01000001">
    <property type="protein sequence ID" value="GGF28586.1"/>
    <property type="molecule type" value="Genomic_DNA"/>
</dbReference>
<proteinExistence type="inferred from homology"/>
<dbReference type="InterPro" id="IPR011004">
    <property type="entry name" value="Trimer_LpxA-like_sf"/>
</dbReference>
<dbReference type="Proteomes" id="UP000632454">
    <property type="component" value="Unassembled WGS sequence"/>
</dbReference>
<accession>A0ABQ1UW73</accession>
<evidence type="ECO:0000256" key="2">
    <source>
        <dbReference type="ARBA" id="ARBA00022679"/>
    </source>
</evidence>
<comment type="caution">
    <text evidence="4">The sequence shown here is derived from an EMBL/GenBank/DDBJ whole genome shotgun (WGS) entry which is preliminary data.</text>
</comment>
<organism evidence="4 5">
    <name type="scientific">Williamsia phyllosphaerae</name>
    <dbReference type="NCBI Taxonomy" id="885042"/>
    <lineage>
        <taxon>Bacteria</taxon>
        <taxon>Bacillati</taxon>
        <taxon>Actinomycetota</taxon>
        <taxon>Actinomycetes</taxon>
        <taxon>Mycobacteriales</taxon>
        <taxon>Nocardiaceae</taxon>
        <taxon>Williamsia</taxon>
    </lineage>
</organism>
<evidence type="ECO:0000313" key="5">
    <source>
        <dbReference type="Proteomes" id="UP000632454"/>
    </source>
</evidence>
<dbReference type="PANTHER" id="PTHR23416">
    <property type="entry name" value="SIALIC ACID SYNTHASE-RELATED"/>
    <property type="match status" value="1"/>
</dbReference>
<dbReference type="CDD" id="cd04647">
    <property type="entry name" value="LbH_MAT_like"/>
    <property type="match status" value="1"/>
</dbReference>
<dbReference type="PANTHER" id="PTHR23416:SF23">
    <property type="entry name" value="ACETYLTRANSFERASE C18B11.09C-RELATED"/>
    <property type="match status" value="1"/>
</dbReference>
<gene>
    <name evidence="4" type="ORF">GCM10007298_25490</name>
</gene>
<evidence type="ECO:0000313" key="4">
    <source>
        <dbReference type="EMBL" id="GGF28586.1"/>
    </source>
</evidence>
<protein>
    <recommendedName>
        <fullName evidence="6">Acetyltransferase</fullName>
    </recommendedName>
</protein>
<comment type="similarity">
    <text evidence="1">Belongs to the transferase hexapeptide repeat family.</text>
</comment>
<feature type="region of interest" description="Disordered" evidence="3">
    <location>
        <begin position="1"/>
        <end position="25"/>
    </location>
</feature>
<sequence length="216" mass="23834">MTTDSDSKYLRALRTPPPPRMEETTVDGKTKKYKMQNISLAQKIYNRVGLLGYNMLVTFIPSHTIRLGWLRLFGAKIGKGSAILRGTTVFDIAYLTIGENCNVSFRCVLDARAGILIGDNVVIASDTHLLGGGHDMNDPNFLPIPKPMIIEDYAWIGTRALILPCTIHRGGVVAAQAMVNKDVGELEVVGGNPAKPFTKRNPDALKYTGHYRPLFY</sequence>
<reference evidence="5" key="1">
    <citation type="journal article" date="2019" name="Int. J. Syst. Evol. Microbiol.">
        <title>The Global Catalogue of Microorganisms (GCM) 10K type strain sequencing project: providing services to taxonomists for standard genome sequencing and annotation.</title>
        <authorList>
            <consortium name="The Broad Institute Genomics Platform"/>
            <consortium name="The Broad Institute Genome Sequencing Center for Infectious Disease"/>
            <person name="Wu L."/>
            <person name="Ma J."/>
        </authorList>
    </citation>
    <scope>NUCLEOTIDE SEQUENCE [LARGE SCALE GENOMIC DNA]</scope>
    <source>
        <strain evidence="5">CCM 7855</strain>
    </source>
</reference>
<dbReference type="Gene3D" id="2.160.10.10">
    <property type="entry name" value="Hexapeptide repeat proteins"/>
    <property type="match status" value="1"/>
</dbReference>
<name>A0ABQ1UW73_9NOCA</name>
<evidence type="ECO:0000256" key="1">
    <source>
        <dbReference type="ARBA" id="ARBA00007274"/>
    </source>
</evidence>
<keyword evidence="5" id="KW-1185">Reference proteome</keyword>